<dbReference type="AlphaFoldDB" id="A0A674KHJ8"/>
<evidence type="ECO:0000313" key="4">
    <source>
        <dbReference type="Ensembl" id="ENSTMTP00000032317.1"/>
    </source>
</evidence>
<keyword evidence="1" id="KW-1015">Disulfide bond</keyword>
<dbReference type="Pfam" id="PF13895">
    <property type="entry name" value="Ig_2"/>
    <property type="match status" value="1"/>
</dbReference>
<protein>
    <recommendedName>
        <fullName evidence="3">Ig-like domain-containing protein</fullName>
    </recommendedName>
</protein>
<organism evidence="4 5">
    <name type="scientific">Terrapene triunguis</name>
    <name type="common">Three-toed box turtle</name>
    <dbReference type="NCBI Taxonomy" id="2587831"/>
    <lineage>
        <taxon>Eukaryota</taxon>
        <taxon>Metazoa</taxon>
        <taxon>Chordata</taxon>
        <taxon>Craniata</taxon>
        <taxon>Vertebrata</taxon>
        <taxon>Euteleostomi</taxon>
        <taxon>Archelosauria</taxon>
        <taxon>Testudinata</taxon>
        <taxon>Testudines</taxon>
        <taxon>Cryptodira</taxon>
        <taxon>Durocryptodira</taxon>
        <taxon>Testudinoidea</taxon>
        <taxon>Emydidae</taxon>
        <taxon>Terrapene</taxon>
    </lineage>
</organism>
<dbReference type="InterPro" id="IPR003599">
    <property type="entry name" value="Ig_sub"/>
</dbReference>
<dbReference type="SMART" id="SM00409">
    <property type="entry name" value="IG"/>
    <property type="match status" value="1"/>
</dbReference>
<reference evidence="4" key="2">
    <citation type="submission" date="2025-09" db="UniProtKB">
        <authorList>
            <consortium name="Ensembl"/>
        </authorList>
    </citation>
    <scope>IDENTIFICATION</scope>
</reference>
<dbReference type="PANTHER" id="PTHR11738:SF186">
    <property type="entry name" value="OSTEOCLAST-ASSOCIATED IMMUNOGLOBULIN-LIKE RECEPTOR"/>
    <property type="match status" value="1"/>
</dbReference>
<evidence type="ECO:0000256" key="1">
    <source>
        <dbReference type="ARBA" id="ARBA00023157"/>
    </source>
</evidence>
<dbReference type="InParanoid" id="A0A674KHJ8"/>
<accession>A0A674KHJ8</accession>
<sequence length="147" mass="16044">MSPHCRNLLPETLHLPEPQAEMYPKPTISLSPGRLTALGQDVTVRCRAGHRDARFSLFKVGDRTPLGRAQPAGVVGEFLIHSVRRGDGGSYTCYYHYATDPFTWSEPSDPVELVVAGEGPGSVSRAQGLPNPHRPSHINPTHTREGP</sequence>
<dbReference type="InterPro" id="IPR007110">
    <property type="entry name" value="Ig-like_dom"/>
</dbReference>
<dbReference type="InterPro" id="IPR050412">
    <property type="entry name" value="Ig-like_Receptors_ImmuneReg"/>
</dbReference>
<dbReference type="Proteomes" id="UP000472274">
    <property type="component" value="Unplaced"/>
</dbReference>
<dbReference type="GeneTree" id="ENSGT01150000286974"/>
<reference evidence="4" key="1">
    <citation type="submission" date="2025-08" db="UniProtKB">
        <authorList>
            <consortium name="Ensembl"/>
        </authorList>
    </citation>
    <scope>IDENTIFICATION</scope>
</reference>
<evidence type="ECO:0000256" key="2">
    <source>
        <dbReference type="SAM" id="MobiDB-lite"/>
    </source>
</evidence>
<dbReference type="Ensembl" id="ENSTMTT00000033470.1">
    <property type="protein sequence ID" value="ENSTMTP00000032317.1"/>
    <property type="gene ID" value="ENSTMTG00000023116.1"/>
</dbReference>
<keyword evidence="5" id="KW-1185">Reference proteome</keyword>
<dbReference type="SUPFAM" id="SSF48726">
    <property type="entry name" value="Immunoglobulin"/>
    <property type="match status" value="1"/>
</dbReference>
<dbReference type="Gene3D" id="2.60.40.10">
    <property type="entry name" value="Immunoglobulins"/>
    <property type="match status" value="1"/>
</dbReference>
<evidence type="ECO:0000259" key="3">
    <source>
        <dbReference type="PROSITE" id="PS50835"/>
    </source>
</evidence>
<feature type="domain" description="Ig-like" evidence="3">
    <location>
        <begin position="26"/>
        <end position="93"/>
    </location>
</feature>
<dbReference type="InterPro" id="IPR036179">
    <property type="entry name" value="Ig-like_dom_sf"/>
</dbReference>
<evidence type="ECO:0000313" key="5">
    <source>
        <dbReference type="Proteomes" id="UP000472274"/>
    </source>
</evidence>
<name>A0A674KHJ8_9SAUR</name>
<dbReference type="InterPro" id="IPR013783">
    <property type="entry name" value="Ig-like_fold"/>
</dbReference>
<feature type="region of interest" description="Disordered" evidence="2">
    <location>
        <begin position="116"/>
        <end position="147"/>
    </location>
</feature>
<dbReference type="PROSITE" id="PS50835">
    <property type="entry name" value="IG_LIKE"/>
    <property type="match status" value="1"/>
</dbReference>
<proteinExistence type="predicted"/>
<dbReference type="PANTHER" id="PTHR11738">
    <property type="entry name" value="MHC CLASS I NK CELL RECEPTOR"/>
    <property type="match status" value="1"/>
</dbReference>
<dbReference type="GO" id="GO:0002764">
    <property type="term" value="P:immune response-regulating signaling pathway"/>
    <property type="evidence" value="ECO:0007669"/>
    <property type="project" value="TreeGrafter"/>
</dbReference>